<keyword evidence="2" id="KW-1003">Cell membrane</keyword>
<feature type="transmembrane region" description="Helical" evidence="8">
    <location>
        <begin position="161"/>
        <end position="180"/>
    </location>
</feature>
<evidence type="ECO:0000256" key="5">
    <source>
        <dbReference type="ARBA" id="ARBA00022692"/>
    </source>
</evidence>
<evidence type="ECO:0000256" key="4">
    <source>
        <dbReference type="ARBA" id="ARBA00022679"/>
    </source>
</evidence>
<evidence type="ECO:0000313" key="10">
    <source>
        <dbReference type="EMBL" id="ABZ09813.1"/>
    </source>
</evidence>
<feature type="transmembrane region" description="Helical" evidence="8">
    <location>
        <begin position="232"/>
        <end position="251"/>
    </location>
</feature>
<evidence type="ECO:0000256" key="3">
    <source>
        <dbReference type="ARBA" id="ARBA00022676"/>
    </source>
</evidence>
<evidence type="ECO:0000256" key="7">
    <source>
        <dbReference type="ARBA" id="ARBA00023136"/>
    </source>
</evidence>
<feature type="transmembrane region" description="Helical" evidence="8">
    <location>
        <begin position="431"/>
        <end position="450"/>
    </location>
</feature>
<evidence type="ECO:0000256" key="8">
    <source>
        <dbReference type="SAM" id="Phobius"/>
    </source>
</evidence>
<dbReference type="InterPro" id="IPR038731">
    <property type="entry name" value="RgtA/B/C-like"/>
</dbReference>
<keyword evidence="3 10" id="KW-0328">Glycosyltransferase</keyword>
<feature type="transmembrane region" description="Helical" evidence="8">
    <location>
        <begin position="137"/>
        <end position="155"/>
    </location>
</feature>
<feature type="transmembrane region" description="Helical" evidence="8">
    <location>
        <begin position="112"/>
        <end position="130"/>
    </location>
</feature>
<keyword evidence="7 8" id="KW-0472">Membrane</keyword>
<dbReference type="GO" id="GO:0016763">
    <property type="term" value="F:pentosyltransferase activity"/>
    <property type="evidence" value="ECO:0007669"/>
    <property type="project" value="TreeGrafter"/>
</dbReference>
<organism evidence="10">
    <name type="scientific">uncultured marine microorganism HF4000_APKG8K5</name>
    <dbReference type="NCBI Taxonomy" id="455555"/>
    <lineage>
        <taxon>unclassified sequences</taxon>
        <taxon>environmental samples</taxon>
    </lineage>
</organism>
<feature type="domain" description="Glycosyltransferase RgtA/B/C/D-like" evidence="9">
    <location>
        <begin position="95"/>
        <end position="249"/>
    </location>
</feature>
<evidence type="ECO:0000256" key="1">
    <source>
        <dbReference type="ARBA" id="ARBA00004651"/>
    </source>
</evidence>
<proteinExistence type="predicted"/>
<feature type="transmembrane region" description="Helical" evidence="8">
    <location>
        <begin position="32"/>
        <end position="51"/>
    </location>
</feature>
<protein>
    <submittedName>
        <fullName evidence="10">Putative dolichyl-phosphate-mannose-protein mannosyltransferase</fullName>
    </submittedName>
</protein>
<feature type="transmembrane region" description="Helical" evidence="8">
    <location>
        <begin position="399"/>
        <end position="424"/>
    </location>
</feature>
<keyword evidence="5 8" id="KW-0812">Transmembrane</keyword>
<evidence type="ECO:0000259" key="9">
    <source>
        <dbReference type="Pfam" id="PF13231"/>
    </source>
</evidence>
<name>B3TB48_9ZZZZ</name>
<keyword evidence="4 10" id="KW-0808">Transferase</keyword>
<dbReference type="AlphaFoldDB" id="B3TB48"/>
<evidence type="ECO:0000256" key="2">
    <source>
        <dbReference type="ARBA" id="ARBA00022475"/>
    </source>
</evidence>
<feature type="transmembrane region" description="Helical" evidence="8">
    <location>
        <begin position="192"/>
        <end position="212"/>
    </location>
</feature>
<gene>
    <name evidence="10" type="ORF">ALOHA_HF4000APKG8K5ctg1g26</name>
</gene>
<reference evidence="10" key="1">
    <citation type="journal article" date="2008" name="ISME J.">
        <title>Genomic patterns of recombination, clonal divergence and environment in marine microbial populations.</title>
        <authorList>
            <person name="Konstantinidis K.T."/>
            <person name="Delong E.F."/>
        </authorList>
    </citation>
    <scope>NUCLEOTIDE SEQUENCE</scope>
</reference>
<accession>B3TB48</accession>
<dbReference type="EMBL" id="EU016658">
    <property type="protein sequence ID" value="ABZ09813.1"/>
    <property type="molecule type" value="Genomic_DNA"/>
</dbReference>
<dbReference type="PANTHER" id="PTHR33908:SF11">
    <property type="entry name" value="MEMBRANE PROTEIN"/>
    <property type="match status" value="1"/>
</dbReference>
<dbReference type="PANTHER" id="PTHR33908">
    <property type="entry name" value="MANNOSYLTRANSFERASE YKCB-RELATED"/>
    <property type="match status" value="1"/>
</dbReference>
<dbReference type="GO" id="GO:0008610">
    <property type="term" value="P:lipid biosynthetic process"/>
    <property type="evidence" value="ECO:0007669"/>
    <property type="project" value="UniProtKB-ARBA"/>
</dbReference>
<sequence>MSSLHQNHMPGIRGNPVSAVLSGGAGLLASRAGQVILILFVLVNLALLLAVEEGAQLLNSADAGTWHNPALALLKYGALVELNDPATPMTYRQPLYPLFEAALLWLGGGKSLIPVIVGQVAVLWITGLFARAMTEAWLPGYGVAALALVVFNPNAVATAHLIQSDTLYGLFITAALWAVLRYAKEPSLRPALLAGLFLGLACLVRPAAQYLIFMLPLLLPLLALAGGYGRPLAARIGQGAAAVVMAGMLIVPWMAHNAQAGKGFALSPPAMVLAYVQANVAYLEKYAAGVSLAEAERKTYGWADDYASARGAEWAAMSEHEKKKALTGDYTRALFSYDPSVIAKGYVYGWAQFFGAAGAANFHNLLGLDAPSAFTAMREKNFESHLGSVIYALKRSSPAAVMITVMALAFVIVLRALGLAGLVWMFMRRHYAVLLACAGMIAYFAVIHLFTGNSRYRLPVEPALIFLALYGVDGLRARLRRER</sequence>
<comment type="subcellular location">
    <subcellularLocation>
        <location evidence="1">Cell membrane</location>
        <topology evidence="1">Multi-pass membrane protein</topology>
    </subcellularLocation>
</comment>
<evidence type="ECO:0000256" key="6">
    <source>
        <dbReference type="ARBA" id="ARBA00022989"/>
    </source>
</evidence>
<dbReference type="GO" id="GO:0005886">
    <property type="term" value="C:plasma membrane"/>
    <property type="evidence" value="ECO:0007669"/>
    <property type="project" value="UniProtKB-SubCell"/>
</dbReference>
<feature type="transmembrane region" description="Helical" evidence="8">
    <location>
        <begin position="456"/>
        <end position="475"/>
    </location>
</feature>
<dbReference type="InterPro" id="IPR050297">
    <property type="entry name" value="LipidA_mod_glycosyltrf_83"/>
</dbReference>
<keyword evidence="6 8" id="KW-1133">Transmembrane helix</keyword>
<dbReference type="Pfam" id="PF13231">
    <property type="entry name" value="PMT_2"/>
    <property type="match status" value="1"/>
</dbReference>